<reference evidence="1 2" key="1">
    <citation type="submission" date="2021-06" db="EMBL/GenBank/DDBJ databases">
        <title>Caerostris darwini draft genome.</title>
        <authorList>
            <person name="Kono N."/>
            <person name="Arakawa K."/>
        </authorList>
    </citation>
    <scope>NUCLEOTIDE SEQUENCE [LARGE SCALE GENOMIC DNA]</scope>
</reference>
<gene>
    <name evidence="1" type="ORF">CDAR_617831</name>
</gene>
<evidence type="ECO:0000313" key="1">
    <source>
        <dbReference type="EMBL" id="GIY81201.1"/>
    </source>
</evidence>
<dbReference type="EMBL" id="BPLQ01014589">
    <property type="protein sequence ID" value="GIY81201.1"/>
    <property type="molecule type" value="Genomic_DNA"/>
</dbReference>
<organism evidence="1 2">
    <name type="scientific">Caerostris darwini</name>
    <dbReference type="NCBI Taxonomy" id="1538125"/>
    <lineage>
        <taxon>Eukaryota</taxon>
        <taxon>Metazoa</taxon>
        <taxon>Ecdysozoa</taxon>
        <taxon>Arthropoda</taxon>
        <taxon>Chelicerata</taxon>
        <taxon>Arachnida</taxon>
        <taxon>Araneae</taxon>
        <taxon>Araneomorphae</taxon>
        <taxon>Entelegynae</taxon>
        <taxon>Araneoidea</taxon>
        <taxon>Araneidae</taxon>
        <taxon>Caerostris</taxon>
    </lineage>
</organism>
<comment type="caution">
    <text evidence="1">The sequence shown here is derived from an EMBL/GenBank/DDBJ whole genome shotgun (WGS) entry which is preliminary data.</text>
</comment>
<evidence type="ECO:0000313" key="2">
    <source>
        <dbReference type="Proteomes" id="UP001054837"/>
    </source>
</evidence>
<name>A0AAV4WEC0_9ARAC</name>
<dbReference type="AlphaFoldDB" id="A0AAV4WEC0"/>
<protein>
    <submittedName>
        <fullName evidence="1">Uncharacterized protein</fullName>
    </submittedName>
</protein>
<proteinExistence type="predicted"/>
<sequence>MFRRLHCRFLSSTQSNIWLILTKLGDKGKTRFSFSLASLASLVALDAIFAARVDRGESPFDTLVSVDPHEDPTIYERVFECIEVLDEIIDVINSDSLPTIYFPVSSPIVILRSVSPWCAPAVCDADSTPDTVPRNRTPSPGAPPAIIPAIEFSCSIVYSPIVINNSSFADPACHQKLIEERRTSQRKLGLGSTVGLPLN</sequence>
<dbReference type="Proteomes" id="UP001054837">
    <property type="component" value="Unassembled WGS sequence"/>
</dbReference>
<accession>A0AAV4WEC0</accession>
<keyword evidence="2" id="KW-1185">Reference proteome</keyword>